<dbReference type="Pfam" id="PF04397">
    <property type="entry name" value="LytTR"/>
    <property type="match status" value="1"/>
</dbReference>
<reference evidence="5" key="2">
    <citation type="submission" date="2016-01" db="EMBL/GenBank/DDBJ databases">
        <title>Six Aerococcus type strain genome sequencing and assembly using PacBio and Illumina Hiseq.</title>
        <authorList>
            <person name="Carkaci D."/>
            <person name="Dargis R."/>
            <person name="Nielsen X.C."/>
            <person name="Skovgaard O."/>
            <person name="Fuursted K."/>
            <person name="Christensen J.J."/>
        </authorList>
    </citation>
    <scope>NUCLEOTIDE SEQUENCE [LARGE SCALE GENOMIC DNA]</scope>
    <source>
        <strain evidence="5">CCUG42038B</strain>
    </source>
</reference>
<evidence type="ECO:0000313" key="5">
    <source>
        <dbReference type="Proteomes" id="UP000062260"/>
    </source>
</evidence>
<keyword evidence="1" id="KW-0963">Cytoplasm</keyword>
<dbReference type="GO" id="GO:0003677">
    <property type="term" value="F:DNA binding"/>
    <property type="evidence" value="ECO:0007669"/>
    <property type="project" value="InterPro"/>
</dbReference>
<dbReference type="EMBL" id="CP014163">
    <property type="protein sequence ID" value="AMB99281.1"/>
    <property type="molecule type" value="Genomic_DNA"/>
</dbReference>
<dbReference type="Proteomes" id="UP000062260">
    <property type="component" value="Chromosome"/>
</dbReference>
<dbReference type="InterPro" id="IPR007492">
    <property type="entry name" value="LytTR_DNA-bd_dom"/>
</dbReference>
<reference evidence="4 5" key="1">
    <citation type="journal article" date="2016" name="Genome Announc.">
        <title>Complete Genome Sequences of Aerococcus christensenii CCUG 28831T, Aerococcus sanguinicola CCUG 43001T, Aerococcus urinae CCUG 36881T, Aerococcus urinaeequi CCUG 28094T, Aerococcus urinaehominis CCUG 42038 BT, and Aerococcus viridans CCUG 4311T.</title>
        <authorList>
            <person name="Carkaci D."/>
            <person name="Dargis R."/>
            <person name="Nielsen X.C."/>
            <person name="Skovgaard O."/>
            <person name="Fuursted K."/>
            <person name="Christensen J.J."/>
        </authorList>
    </citation>
    <scope>NUCLEOTIDE SEQUENCE [LARGE SCALE GENOMIC DNA]</scope>
    <source>
        <strain evidence="4 5">CCUG42038B</strain>
    </source>
</reference>
<dbReference type="InterPro" id="IPR046947">
    <property type="entry name" value="LytR-like"/>
</dbReference>
<dbReference type="STRING" id="128944.AWM75_04365"/>
<accession>A0A109RHR5</accession>
<name>A0A109RHR5_9LACT</name>
<dbReference type="SMART" id="SM00850">
    <property type="entry name" value="LytTR"/>
    <property type="match status" value="1"/>
</dbReference>
<evidence type="ECO:0000256" key="3">
    <source>
        <dbReference type="ARBA" id="ARBA00023159"/>
    </source>
</evidence>
<gene>
    <name evidence="4" type="ORF">AWM75_04365</name>
</gene>
<keyword evidence="5" id="KW-1185">Reference proteome</keyword>
<dbReference type="Gene3D" id="3.40.50.2300">
    <property type="match status" value="1"/>
</dbReference>
<dbReference type="InterPro" id="IPR011006">
    <property type="entry name" value="CheY-like_superfamily"/>
</dbReference>
<keyword evidence="3" id="KW-0010">Activator</keyword>
<dbReference type="Gene3D" id="2.40.50.1020">
    <property type="entry name" value="LytTr DNA-binding domain"/>
    <property type="match status" value="1"/>
</dbReference>
<dbReference type="PANTHER" id="PTHR37299:SF3">
    <property type="entry name" value="STAGE 0 SPORULATION PROTEIN A HOMOLOG"/>
    <property type="match status" value="1"/>
</dbReference>
<dbReference type="PROSITE" id="PS50930">
    <property type="entry name" value="HTH_LYTTR"/>
    <property type="match status" value="1"/>
</dbReference>
<evidence type="ECO:0000313" key="4">
    <source>
        <dbReference type="EMBL" id="AMB99281.1"/>
    </source>
</evidence>
<dbReference type="AlphaFoldDB" id="A0A109RHR5"/>
<proteinExistence type="predicted"/>
<dbReference type="PANTHER" id="PTHR37299">
    <property type="entry name" value="TRANSCRIPTIONAL REGULATOR-RELATED"/>
    <property type="match status" value="1"/>
</dbReference>
<dbReference type="SUPFAM" id="SSF52172">
    <property type="entry name" value="CheY-like"/>
    <property type="match status" value="1"/>
</dbReference>
<dbReference type="RefSeq" id="WP_067978714.1">
    <property type="nucleotide sequence ID" value="NZ_CP014163.1"/>
</dbReference>
<evidence type="ECO:0000256" key="1">
    <source>
        <dbReference type="ARBA" id="ARBA00022490"/>
    </source>
</evidence>
<keyword evidence="2" id="KW-0902">Two-component regulatory system</keyword>
<dbReference type="KEGG" id="auh:AWM75_04365"/>
<protein>
    <submittedName>
        <fullName evidence="4">Uncharacterized protein</fullName>
    </submittedName>
</protein>
<organism evidence="4 5">
    <name type="scientific">Aerococcus urinaehominis</name>
    <dbReference type="NCBI Taxonomy" id="128944"/>
    <lineage>
        <taxon>Bacteria</taxon>
        <taxon>Bacillati</taxon>
        <taxon>Bacillota</taxon>
        <taxon>Bacilli</taxon>
        <taxon>Lactobacillales</taxon>
        <taxon>Aerococcaceae</taxon>
        <taxon>Aerococcus</taxon>
    </lineage>
</organism>
<dbReference type="GO" id="GO:0000156">
    <property type="term" value="F:phosphorelay response regulator activity"/>
    <property type="evidence" value="ECO:0007669"/>
    <property type="project" value="InterPro"/>
</dbReference>
<evidence type="ECO:0000256" key="2">
    <source>
        <dbReference type="ARBA" id="ARBA00023012"/>
    </source>
</evidence>
<sequence length="251" mass="28834">MHSIYICDDNSIQLLDITDIIKDYVLFHNHAYKMGGFSPDPADLFNQIQADQVRLGVYFLDIELGNLDTNGIDLATAIRQIDPFGKIIFITSHTKYAPMVLKRKVEPFALVEKGDKEVMRQEIFQCLNLITDQENSVSNQEDPMISFKIGNKVYRFLIDEVIYIQISSLPHRLELVTETGHYQFYGKIKAYQREYPQDLFGISRSTLINPDKIRLVDGDKRLLTLDNGDQLPFSASKKVALEKFVLAKHKT</sequence>
<dbReference type="OrthoDB" id="9809318at2"/>